<sequence length="436" mass="48496">MRRGVSEAISDFWPGVKDDWADSWFSLLCGVAVLYVFSQAWLAPLFGYSTNQASSGAMIRNFYYPFYLASAALAVICWRQMFNALWRTPLILTLLALCGLSYLWSIDPSGTLRRMIALIMTMVAGYALAARFSWQKLTEVVALAFTIMMLMSAFLAICLPQLGRMQELFPGAWRGVWLEKNNLGSCMSIGFVVAAAAALHNPRRRLFWWSMAAGMAALTLLSQSKTSLLCLLVGVSGIVFIYLARRGPVLGILLTWLALTGLLALAGFIIYAPDHLFLLLGKDPTLTGRTYIWDGIARVMEARPMLGYGYGVVWTDEGDYAPLAKITAVAGFRAYHAHSCWYEIWLGMGMVGLVLWALVFAETCFKALFRTWRGDGGYFGLPMVAIYGLSSLTESMALSWNDLRWCLFVMVLVKMSLPTDEDSRDFAGKLRLTQGT</sequence>
<dbReference type="Proteomes" id="UP000017837">
    <property type="component" value="Unassembled WGS sequence"/>
</dbReference>
<dbReference type="OrthoDB" id="4391260at2"/>
<feature type="transmembrane region" description="Helical" evidence="5">
    <location>
        <begin position="62"/>
        <end position="78"/>
    </location>
</feature>
<reference evidence="7 8" key="1">
    <citation type="journal article" date="2014" name="Nature">
        <title>Sequential evolution of bacterial morphology by co-option of a developmental regulator.</title>
        <authorList>
            <person name="Jiang C."/>
            <person name="Brown P.J."/>
            <person name="Ducret A."/>
            <person name="Brun Y.V."/>
        </authorList>
    </citation>
    <scope>NUCLEOTIDE SEQUENCE [LARGE SCALE GENOMIC DNA]</scope>
    <source>
        <strain evidence="7 8">DSM 16100</strain>
    </source>
</reference>
<feature type="transmembrane region" description="Helical" evidence="5">
    <location>
        <begin position="141"/>
        <end position="162"/>
    </location>
</feature>
<feature type="transmembrane region" description="Helical" evidence="5">
    <location>
        <begin position="111"/>
        <end position="129"/>
    </location>
</feature>
<keyword evidence="2 5" id="KW-0812">Transmembrane</keyword>
<evidence type="ECO:0000256" key="3">
    <source>
        <dbReference type="ARBA" id="ARBA00022989"/>
    </source>
</evidence>
<dbReference type="InterPro" id="IPR007016">
    <property type="entry name" value="O-antigen_ligase-rel_domated"/>
</dbReference>
<evidence type="ECO:0000313" key="7">
    <source>
        <dbReference type="EMBL" id="ESQ79460.1"/>
    </source>
</evidence>
<accession>V4P294</accession>
<evidence type="ECO:0000256" key="1">
    <source>
        <dbReference type="ARBA" id="ARBA00004141"/>
    </source>
</evidence>
<keyword evidence="8" id="KW-1185">Reference proteome</keyword>
<feature type="transmembrane region" description="Helical" evidence="5">
    <location>
        <begin position="251"/>
        <end position="272"/>
    </location>
</feature>
<evidence type="ECO:0000259" key="6">
    <source>
        <dbReference type="Pfam" id="PF04932"/>
    </source>
</evidence>
<gene>
    <name evidence="7" type="ORF">ABENE_22705</name>
</gene>
<comment type="caution">
    <text evidence="7">The sequence shown here is derived from an EMBL/GenBank/DDBJ whole genome shotgun (WGS) entry which is preliminary data.</text>
</comment>
<comment type="subcellular location">
    <subcellularLocation>
        <location evidence="1">Membrane</location>
        <topology evidence="1">Multi-pass membrane protein</topology>
    </subcellularLocation>
</comment>
<organism evidence="7 8">
    <name type="scientific">Asticcacaulis benevestitus DSM 16100 = ATCC BAA-896</name>
    <dbReference type="NCBI Taxonomy" id="1121022"/>
    <lineage>
        <taxon>Bacteria</taxon>
        <taxon>Pseudomonadati</taxon>
        <taxon>Pseudomonadota</taxon>
        <taxon>Alphaproteobacteria</taxon>
        <taxon>Caulobacterales</taxon>
        <taxon>Caulobacteraceae</taxon>
        <taxon>Asticcacaulis</taxon>
    </lineage>
</organism>
<keyword evidence="3 5" id="KW-1133">Transmembrane helix</keyword>
<dbReference type="EMBL" id="AWGB01000104">
    <property type="protein sequence ID" value="ESQ79460.1"/>
    <property type="molecule type" value="Genomic_DNA"/>
</dbReference>
<evidence type="ECO:0000256" key="4">
    <source>
        <dbReference type="ARBA" id="ARBA00023136"/>
    </source>
</evidence>
<evidence type="ECO:0000256" key="5">
    <source>
        <dbReference type="SAM" id="Phobius"/>
    </source>
</evidence>
<dbReference type="STRING" id="1121022.GCA_000376105_00023"/>
<feature type="transmembrane region" description="Helical" evidence="5">
    <location>
        <begin position="206"/>
        <end position="222"/>
    </location>
</feature>
<dbReference type="InterPro" id="IPR051533">
    <property type="entry name" value="WaaL-like"/>
</dbReference>
<dbReference type="PANTHER" id="PTHR37422">
    <property type="entry name" value="TEICHURONIC ACID BIOSYNTHESIS PROTEIN TUAE"/>
    <property type="match status" value="1"/>
</dbReference>
<dbReference type="GO" id="GO:0016020">
    <property type="term" value="C:membrane"/>
    <property type="evidence" value="ECO:0007669"/>
    <property type="project" value="UniProtKB-SubCell"/>
</dbReference>
<dbReference type="PANTHER" id="PTHR37422:SF17">
    <property type="entry name" value="O-ANTIGEN LIGASE"/>
    <property type="match status" value="1"/>
</dbReference>
<keyword evidence="4 5" id="KW-0472">Membrane</keyword>
<proteinExistence type="predicted"/>
<feature type="transmembrane region" description="Helical" evidence="5">
    <location>
        <begin position="344"/>
        <end position="365"/>
    </location>
</feature>
<feature type="transmembrane region" description="Helical" evidence="5">
    <location>
        <begin position="182"/>
        <end position="199"/>
    </location>
</feature>
<feature type="transmembrane region" description="Helical" evidence="5">
    <location>
        <begin position="21"/>
        <end position="42"/>
    </location>
</feature>
<dbReference type="Pfam" id="PF04932">
    <property type="entry name" value="Wzy_C"/>
    <property type="match status" value="1"/>
</dbReference>
<feature type="domain" description="O-antigen ligase-related" evidence="6">
    <location>
        <begin position="213"/>
        <end position="357"/>
    </location>
</feature>
<dbReference type="eggNOG" id="COG3307">
    <property type="taxonomic scope" value="Bacteria"/>
</dbReference>
<protein>
    <recommendedName>
        <fullName evidence="6">O-antigen ligase-related domain-containing protein</fullName>
    </recommendedName>
</protein>
<evidence type="ECO:0000313" key="8">
    <source>
        <dbReference type="Proteomes" id="UP000017837"/>
    </source>
</evidence>
<dbReference type="AlphaFoldDB" id="V4P294"/>
<feature type="transmembrane region" description="Helical" evidence="5">
    <location>
        <begin position="228"/>
        <end position="244"/>
    </location>
</feature>
<feature type="transmembrane region" description="Helical" evidence="5">
    <location>
        <begin position="85"/>
        <end position="105"/>
    </location>
</feature>
<dbReference type="RefSeq" id="WP_018079711.1">
    <property type="nucleotide sequence ID" value="NZ_AQWM01000001.1"/>
</dbReference>
<evidence type="ECO:0000256" key="2">
    <source>
        <dbReference type="ARBA" id="ARBA00022692"/>
    </source>
</evidence>
<name>V4P294_9CAUL</name>
<feature type="transmembrane region" description="Helical" evidence="5">
    <location>
        <begin position="377"/>
        <end position="400"/>
    </location>
</feature>
<dbReference type="PATRIC" id="fig|1121022.4.peg.4649"/>